<name>J1YG49_9ALTE</name>
<comment type="caution">
    <text evidence="1">The sequence shown here is derived from an EMBL/GenBank/DDBJ whole genome shotgun (WGS) entry which is preliminary data.</text>
</comment>
<protein>
    <submittedName>
        <fullName evidence="1">Uncharacterized protein</fullName>
    </submittedName>
</protein>
<reference evidence="1 2" key="1">
    <citation type="journal article" date="2012" name="J. Bacteriol.">
        <title>Genome Sequence of Pectin-Degrading Alishewanella aestuarii Strain B11T, Isolated from Tidal Flat Sediment.</title>
        <authorList>
            <person name="Jung J."/>
            <person name="Choi S."/>
            <person name="Chun J."/>
            <person name="Park W."/>
        </authorList>
    </citation>
    <scope>NUCLEOTIDE SEQUENCE [LARGE SCALE GENOMIC DNA]</scope>
    <source>
        <strain evidence="1 2">B11</strain>
    </source>
</reference>
<sequence>MVLNQPLYGSGSRRCYSKQGKIIEQTLMTLHALQFMVSYLDQFDLMLV</sequence>
<dbReference type="Proteomes" id="UP000012043">
    <property type="component" value="Unassembled WGS sequence"/>
</dbReference>
<proteinExistence type="predicted"/>
<dbReference type="EMBL" id="ALAB01000002">
    <property type="protein sequence ID" value="EJI86920.1"/>
    <property type="molecule type" value="Genomic_DNA"/>
</dbReference>
<organism evidence="1 2">
    <name type="scientific">Alishewanella aestuarii B11</name>
    <dbReference type="NCBI Taxonomy" id="1197174"/>
    <lineage>
        <taxon>Bacteria</taxon>
        <taxon>Pseudomonadati</taxon>
        <taxon>Pseudomonadota</taxon>
        <taxon>Gammaproteobacteria</taxon>
        <taxon>Alteromonadales</taxon>
        <taxon>Alteromonadaceae</taxon>
        <taxon>Alishewanella</taxon>
    </lineage>
</organism>
<evidence type="ECO:0000313" key="1">
    <source>
        <dbReference type="EMBL" id="EJI86920.1"/>
    </source>
</evidence>
<dbReference type="AlphaFoldDB" id="J1YG49"/>
<gene>
    <name evidence="1" type="ORF">AEST_04660</name>
</gene>
<keyword evidence="2" id="KW-1185">Reference proteome</keyword>
<dbReference type="PATRIC" id="fig|1197174.4.peg.456"/>
<accession>J1YG49</accession>
<evidence type="ECO:0000313" key="2">
    <source>
        <dbReference type="Proteomes" id="UP000012043"/>
    </source>
</evidence>